<organism evidence="3 4">
    <name type="scientific">Amycolatopsis antarctica</name>
    <dbReference type="NCBI Taxonomy" id="1854586"/>
    <lineage>
        <taxon>Bacteria</taxon>
        <taxon>Bacillati</taxon>
        <taxon>Actinomycetota</taxon>
        <taxon>Actinomycetes</taxon>
        <taxon>Pseudonocardiales</taxon>
        <taxon>Pseudonocardiaceae</taxon>
        <taxon>Amycolatopsis</taxon>
    </lineage>
</organism>
<dbReference type="InParanoid" id="A0A263CWZ2"/>
<proteinExistence type="predicted"/>
<evidence type="ECO:0000313" key="3">
    <source>
        <dbReference type="EMBL" id="OZM70670.1"/>
    </source>
</evidence>
<accession>A0A263CWZ2</accession>
<reference evidence="3 4" key="1">
    <citation type="submission" date="2017-07" db="EMBL/GenBank/DDBJ databases">
        <title>Amycolatopsis antarcticus sp. nov., isolated from the surface of an Antarcticus brown macroalga.</title>
        <authorList>
            <person name="Wang J."/>
            <person name="Leiva S."/>
            <person name="Huang J."/>
            <person name="Huang Y."/>
        </authorList>
    </citation>
    <scope>NUCLEOTIDE SEQUENCE [LARGE SCALE GENOMIC DNA]</scope>
    <source>
        <strain evidence="3 4">AU-G6</strain>
    </source>
</reference>
<comment type="caution">
    <text evidence="3">The sequence shown here is derived from an EMBL/GenBank/DDBJ whole genome shotgun (WGS) entry which is preliminary data.</text>
</comment>
<dbReference type="Proteomes" id="UP000242444">
    <property type="component" value="Unassembled WGS sequence"/>
</dbReference>
<keyword evidence="2" id="KW-0812">Transmembrane</keyword>
<dbReference type="EMBL" id="NKYE01000018">
    <property type="protein sequence ID" value="OZM70670.1"/>
    <property type="molecule type" value="Genomic_DNA"/>
</dbReference>
<keyword evidence="2" id="KW-1133">Transmembrane helix</keyword>
<sequence>MVRIRRRVLVAVAAGRAGRNRFTDRMLIGAVRRIVLMGAVGHIVIVGGHDQWLDRRRRLNMLMFTDTRQRVHRQVGQENAQHKHSTSEPARTPNPRLASHSYNKVPTR</sequence>
<feature type="region of interest" description="Disordered" evidence="1">
    <location>
        <begin position="70"/>
        <end position="108"/>
    </location>
</feature>
<keyword evidence="2" id="KW-0472">Membrane</keyword>
<evidence type="ECO:0000256" key="2">
    <source>
        <dbReference type="SAM" id="Phobius"/>
    </source>
</evidence>
<keyword evidence="4" id="KW-1185">Reference proteome</keyword>
<name>A0A263CWZ2_9PSEU</name>
<gene>
    <name evidence="3" type="ORF">CFN78_23585</name>
</gene>
<evidence type="ECO:0000313" key="4">
    <source>
        <dbReference type="Proteomes" id="UP000242444"/>
    </source>
</evidence>
<dbReference type="AlphaFoldDB" id="A0A263CWZ2"/>
<protein>
    <submittedName>
        <fullName evidence="3">Uncharacterized protein</fullName>
    </submittedName>
</protein>
<evidence type="ECO:0000256" key="1">
    <source>
        <dbReference type="SAM" id="MobiDB-lite"/>
    </source>
</evidence>
<feature type="transmembrane region" description="Helical" evidence="2">
    <location>
        <begin position="27"/>
        <end position="48"/>
    </location>
</feature>